<sequence>MIQHHITVGDNKEKAFYSQASDLGIQMARDFSAESYGIEGVQQANHMGVLVQADRLTNASDRDDQNVIKNAPSKVGEIDTAITSSPYPASAKGKQMNAIVSLPNFMERSGGLATKN</sequence>
<dbReference type="EMBL" id="KZ662893">
    <property type="protein sequence ID" value="PPS17812.1"/>
    <property type="molecule type" value="Genomic_DNA"/>
</dbReference>
<evidence type="ECO:0000313" key="1">
    <source>
        <dbReference type="EMBL" id="PPS17812.1"/>
    </source>
</evidence>
<reference evidence="1 2" key="1">
    <citation type="submission" date="2015-01" db="EMBL/GenBank/DDBJ databases">
        <title>Genome of allotetraploid Gossypium barbadense reveals genomic plasticity and fiber elongation in cotton evolution.</title>
        <authorList>
            <person name="Chen X."/>
            <person name="Liu X."/>
            <person name="Zhao B."/>
            <person name="Zheng H."/>
            <person name="Hu Y."/>
            <person name="Lu G."/>
            <person name="Yang C."/>
            <person name="Chen J."/>
            <person name="Shan C."/>
            <person name="Zhang L."/>
            <person name="Zhou Y."/>
            <person name="Wang L."/>
            <person name="Guo W."/>
            <person name="Bai Y."/>
            <person name="Ruan J."/>
            <person name="Shangguan X."/>
            <person name="Mao Y."/>
            <person name="Jiang J."/>
            <person name="Zhu Y."/>
            <person name="Lei J."/>
            <person name="Kang H."/>
            <person name="Chen S."/>
            <person name="He X."/>
            <person name="Wang R."/>
            <person name="Wang Y."/>
            <person name="Chen J."/>
            <person name="Wang L."/>
            <person name="Yu S."/>
            <person name="Wang B."/>
            <person name="Wei J."/>
            <person name="Song S."/>
            <person name="Lu X."/>
            <person name="Gao Z."/>
            <person name="Gu W."/>
            <person name="Deng X."/>
            <person name="Ma D."/>
            <person name="Wang S."/>
            <person name="Liang W."/>
            <person name="Fang L."/>
            <person name="Cai C."/>
            <person name="Zhu X."/>
            <person name="Zhou B."/>
            <person name="Zhang Y."/>
            <person name="Chen Z."/>
            <person name="Xu S."/>
            <person name="Zhu R."/>
            <person name="Wang S."/>
            <person name="Zhang T."/>
            <person name="Zhao G."/>
        </authorList>
    </citation>
    <scope>NUCLEOTIDE SEQUENCE [LARGE SCALE GENOMIC DNA]</scope>
    <source>
        <strain evidence="2">cv. Xinhai21</strain>
        <tissue evidence="1">Leaf</tissue>
    </source>
</reference>
<protein>
    <submittedName>
        <fullName evidence="1">Uncharacterized protein</fullName>
    </submittedName>
</protein>
<organism evidence="1 2">
    <name type="scientific">Gossypium barbadense</name>
    <name type="common">Sea Island cotton</name>
    <name type="synonym">Hibiscus barbadensis</name>
    <dbReference type="NCBI Taxonomy" id="3634"/>
    <lineage>
        <taxon>Eukaryota</taxon>
        <taxon>Viridiplantae</taxon>
        <taxon>Streptophyta</taxon>
        <taxon>Embryophyta</taxon>
        <taxon>Tracheophyta</taxon>
        <taxon>Spermatophyta</taxon>
        <taxon>Magnoliopsida</taxon>
        <taxon>eudicotyledons</taxon>
        <taxon>Gunneridae</taxon>
        <taxon>Pentapetalae</taxon>
        <taxon>rosids</taxon>
        <taxon>malvids</taxon>
        <taxon>Malvales</taxon>
        <taxon>Malvaceae</taxon>
        <taxon>Malvoideae</taxon>
        <taxon>Gossypium</taxon>
    </lineage>
</organism>
<dbReference type="Proteomes" id="UP000239757">
    <property type="component" value="Unassembled WGS sequence"/>
</dbReference>
<dbReference type="AlphaFoldDB" id="A0A2P5YQH1"/>
<name>A0A2P5YQH1_GOSBA</name>
<evidence type="ECO:0000313" key="2">
    <source>
        <dbReference type="Proteomes" id="UP000239757"/>
    </source>
</evidence>
<gene>
    <name evidence="1" type="ORF">GOBAR_AA02771</name>
</gene>
<dbReference type="OrthoDB" id="10294818at2759"/>
<proteinExistence type="predicted"/>
<accession>A0A2P5YQH1</accession>